<organism evidence="2 3">
    <name type="scientific">Persephonella atlantica</name>
    <dbReference type="NCBI Taxonomy" id="2699429"/>
    <lineage>
        <taxon>Bacteria</taxon>
        <taxon>Pseudomonadati</taxon>
        <taxon>Aquificota</taxon>
        <taxon>Aquificia</taxon>
        <taxon>Aquificales</taxon>
        <taxon>Hydrogenothermaceae</taxon>
        <taxon>Persephonella</taxon>
    </lineage>
</organism>
<evidence type="ECO:0000313" key="3">
    <source>
        <dbReference type="Proteomes" id="UP000772812"/>
    </source>
</evidence>
<evidence type="ECO:0000256" key="1">
    <source>
        <dbReference type="SAM" id="SignalP"/>
    </source>
</evidence>
<accession>A0ABS1GHA7</accession>
<dbReference type="RefSeq" id="WP_200673702.1">
    <property type="nucleotide sequence ID" value="NZ_JAACYA010000001.1"/>
</dbReference>
<keyword evidence="3" id="KW-1185">Reference proteome</keyword>
<protein>
    <recommendedName>
        <fullName evidence="4">Lipoprotein</fullName>
    </recommendedName>
</protein>
<sequence>MKRFLVAAGLIFAVGCSAVVSQEAQKNTDFTAHKTPYVKPVITAEQAKKKIEEYIKGTGEVSSFDVCEGNRYYIGQVYLKGYEGINVIRKIYVDKITGDIYPTMAETFDYCYMVKK</sequence>
<dbReference type="EMBL" id="JAACYA010000001">
    <property type="protein sequence ID" value="MBK3332324.1"/>
    <property type="molecule type" value="Genomic_DNA"/>
</dbReference>
<gene>
    <name evidence="2" type="ORF">GWK41_04490</name>
</gene>
<comment type="caution">
    <text evidence="2">The sequence shown here is derived from an EMBL/GenBank/DDBJ whole genome shotgun (WGS) entry which is preliminary data.</text>
</comment>
<keyword evidence="1" id="KW-0732">Signal</keyword>
<evidence type="ECO:0008006" key="4">
    <source>
        <dbReference type="Google" id="ProtNLM"/>
    </source>
</evidence>
<reference evidence="2 3" key="1">
    <citation type="journal article" date="2021" name="Syst. Appl. Microbiol.">
        <title>Persephonella atlantica sp. nov.: How to adapt to physico-chemical gradients in high temperature hydrothermal habitats.</title>
        <authorList>
            <person name="Francois D.X."/>
            <person name="Godfroy A."/>
            <person name="Mathien C."/>
            <person name="Aube J."/>
            <person name="Cathalot C."/>
            <person name="Lesongeur F."/>
            <person name="L'Haridon S."/>
            <person name="Philippon X."/>
            <person name="Roussel E.G."/>
        </authorList>
    </citation>
    <scope>NUCLEOTIDE SEQUENCE [LARGE SCALE GENOMIC DNA]</scope>
    <source>
        <strain evidence="2 3">MO1340</strain>
    </source>
</reference>
<proteinExistence type="predicted"/>
<name>A0ABS1GHA7_9AQUI</name>
<dbReference type="Proteomes" id="UP000772812">
    <property type="component" value="Unassembled WGS sequence"/>
</dbReference>
<dbReference type="PROSITE" id="PS51257">
    <property type="entry name" value="PROKAR_LIPOPROTEIN"/>
    <property type="match status" value="1"/>
</dbReference>
<feature type="chain" id="PRO_5045362539" description="Lipoprotein" evidence="1">
    <location>
        <begin position="19"/>
        <end position="116"/>
    </location>
</feature>
<evidence type="ECO:0000313" key="2">
    <source>
        <dbReference type="EMBL" id="MBK3332324.1"/>
    </source>
</evidence>
<feature type="signal peptide" evidence="1">
    <location>
        <begin position="1"/>
        <end position="18"/>
    </location>
</feature>